<dbReference type="SUPFAM" id="SSF46955">
    <property type="entry name" value="Putative DNA-binding domain"/>
    <property type="match status" value="1"/>
</dbReference>
<evidence type="ECO:0000313" key="3">
    <source>
        <dbReference type="EMBL" id="KAA9395345.1"/>
    </source>
</evidence>
<dbReference type="AlphaFoldDB" id="A0A5J5L2B0"/>
<dbReference type="SMART" id="SM00422">
    <property type="entry name" value="HTH_MERR"/>
    <property type="match status" value="1"/>
</dbReference>
<gene>
    <name evidence="3" type="ORF">FCK90_02790</name>
</gene>
<dbReference type="GO" id="GO:0003700">
    <property type="term" value="F:DNA-binding transcription factor activity"/>
    <property type="evidence" value="ECO:0007669"/>
    <property type="project" value="InterPro"/>
</dbReference>
<dbReference type="Proteomes" id="UP000325957">
    <property type="component" value="Unassembled WGS sequence"/>
</dbReference>
<dbReference type="OrthoDB" id="5242095at2"/>
<dbReference type="Pfam" id="PF13411">
    <property type="entry name" value="MerR_1"/>
    <property type="match status" value="1"/>
</dbReference>
<proteinExistence type="predicted"/>
<dbReference type="PANTHER" id="PTHR30204:SF98">
    <property type="entry name" value="HTH-TYPE TRANSCRIPTIONAL REGULATOR ADHR"/>
    <property type="match status" value="1"/>
</dbReference>
<dbReference type="PRINTS" id="PR00040">
    <property type="entry name" value="HTHMERR"/>
</dbReference>
<sequence>MRISALAERSGLPVATLKFYLRKGLLPPGRALSRTQADYDEDHLARVRLIRALTEVGELSLETVGRVLATLDDPGTERLGVLAAAQRALTAPDEPGTPCLGQGGEEPAPSRARAWLRERGWRVHAADPLIAQLDRAWDACDLGQVGLDSERMDAYADAAERIATIDVASVPAAPDLAVRQVVTGTLLVDPVLRTLRRLAQQHLSVLSSTSSTGSEQDRGPCDP</sequence>
<evidence type="ECO:0000256" key="1">
    <source>
        <dbReference type="ARBA" id="ARBA00023125"/>
    </source>
</evidence>
<dbReference type="CDD" id="cd04780">
    <property type="entry name" value="HTH_MerR-like_sg5"/>
    <property type="match status" value="1"/>
</dbReference>
<protein>
    <submittedName>
        <fullName evidence="3">MerR family transcriptional regulator</fullName>
    </submittedName>
</protein>
<name>A0A5J5L2B0_9MICC</name>
<keyword evidence="1" id="KW-0238">DNA-binding</keyword>
<feature type="domain" description="HTH merR-type" evidence="2">
    <location>
        <begin position="1"/>
        <end position="70"/>
    </location>
</feature>
<dbReference type="EMBL" id="SZWF01000002">
    <property type="protein sequence ID" value="KAA9395345.1"/>
    <property type="molecule type" value="Genomic_DNA"/>
</dbReference>
<dbReference type="Gene3D" id="1.10.1660.10">
    <property type="match status" value="1"/>
</dbReference>
<dbReference type="PANTHER" id="PTHR30204">
    <property type="entry name" value="REDOX-CYCLING DRUG-SENSING TRANSCRIPTIONAL ACTIVATOR SOXR"/>
    <property type="match status" value="1"/>
</dbReference>
<dbReference type="GO" id="GO:0003677">
    <property type="term" value="F:DNA binding"/>
    <property type="evidence" value="ECO:0007669"/>
    <property type="project" value="UniProtKB-KW"/>
</dbReference>
<dbReference type="InterPro" id="IPR009061">
    <property type="entry name" value="DNA-bd_dom_put_sf"/>
</dbReference>
<dbReference type="InterPro" id="IPR000551">
    <property type="entry name" value="MerR-type_HTH_dom"/>
</dbReference>
<dbReference type="PROSITE" id="PS50937">
    <property type="entry name" value="HTH_MERR_2"/>
    <property type="match status" value="1"/>
</dbReference>
<dbReference type="RefSeq" id="WP_158032770.1">
    <property type="nucleotide sequence ID" value="NZ_ML708611.1"/>
</dbReference>
<evidence type="ECO:0000313" key="4">
    <source>
        <dbReference type="Proteomes" id="UP000325957"/>
    </source>
</evidence>
<accession>A0A5J5L2B0</accession>
<keyword evidence="4" id="KW-1185">Reference proteome</keyword>
<evidence type="ECO:0000259" key="2">
    <source>
        <dbReference type="PROSITE" id="PS50937"/>
    </source>
</evidence>
<reference evidence="3 4" key="1">
    <citation type="submission" date="2019-05" db="EMBL/GenBank/DDBJ databases">
        <title>Kocuria coralli sp. nov., a novel actinobacterium isolated from coral reef seawater.</title>
        <authorList>
            <person name="Li J."/>
        </authorList>
    </citation>
    <scope>NUCLEOTIDE SEQUENCE [LARGE SCALE GENOMIC DNA]</scope>
    <source>
        <strain evidence="3 4">SCSIO 13007</strain>
    </source>
</reference>
<dbReference type="InterPro" id="IPR047057">
    <property type="entry name" value="MerR_fam"/>
</dbReference>
<organism evidence="3 4">
    <name type="scientific">Kocuria coralli</name>
    <dbReference type="NCBI Taxonomy" id="1461025"/>
    <lineage>
        <taxon>Bacteria</taxon>
        <taxon>Bacillati</taxon>
        <taxon>Actinomycetota</taxon>
        <taxon>Actinomycetes</taxon>
        <taxon>Micrococcales</taxon>
        <taxon>Micrococcaceae</taxon>
        <taxon>Kocuria</taxon>
    </lineage>
</organism>
<comment type="caution">
    <text evidence="3">The sequence shown here is derived from an EMBL/GenBank/DDBJ whole genome shotgun (WGS) entry which is preliminary data.</text>
</comment>